<organism evidence="2 3">
    <name type="scientific">Rhamnella rubrinervis</name>
    <dbReference type="NCBI Taxonomy" id="2594499"/>
    <lineage>
        <taxon>Eukaryota</taxon>
        <taxon>Viridiplantae</taxon>
        <taxon>Streptophyta</taxon>
        <taxon>Embryophyta</taxon>
        <taxon>Tracheophyta</taxon>
        <taxon>Spermatophyta</taxon>
        <taxon>Magnoliopsida</taxon>
        <taxon>eudicotyledons</taxon>
        <taxon>Gunneridae</taxon>
        <taxon>Pentapetalae</taxon>
        <taxon>rosids</taxon>
        <taxon>fabids</taxon>
        <taxon>Rosales</taxon>
        <taxon>Rhamnaceae</taxon>
        <taxon>rhamnoid group</taxon>
        <taxon>Rhamneae</taxon>
        <taxon>Rhamnella</taxon>
    </lineage>
</organism>
<dbReference type="AlphaFoldDB" id="A0A8K0DR81"/>
<dbReference type="OrthoDB" id="1930729at2759"/>
<evidence type="ECO:0000259" key="1">
    <source>
        <dbReference type="Pfam" id="PF09331"/>
    </source>
</evidence>
<dbReference type="Proteomes" id="UP000796880">
    <property type="component" value="Unassembled WGS sequence"/>
</dbReference>
<feature type="domain" description="DUF1985" evidence="1">
    <location>
        <begin position="13"/>
        <end position="127"/>
    </location>
</feature>
<dbReference type="PANTHER" id="PTHR48449">
    <property type="entry name" value="DUF1985 DOMAIN-CONTAINING PROTEIN"/>
    <property type="match status" value="1"/>
</dbReference>
<dbReference type="Pfam" id="PF09331">
    <property type="entry name" value="DUF1985"/>
    <property type="match status" value="1"/>
</dbReference>
<keyword evidence="3" id="KW-1185">Reference proteome</keyword>
<evidence type="ECO:0000313" key="3">
    <source>
        <dbReference type="Proteomes" id="UP000796880"/>
    </source>
</evidence>
<protein>
    <recommendedName>
        <fullName evidence="1">DUF1985 domain-containing protein</fullName>
    </recommendedName>
</protein>
<gene>
    <name evidence="2" type="ORF">FNV43_RR27115</name>
</gene>
<name>A0A8K0DR81_9ROSA</name>
<sequence length="128" mass="15334">MARNLIKFCDDLDVLEFNIRESGVRFDRNAFNLVTGLKFSQFLSFLETRDLPDTLWYKYFGVCCTLEQKEFMTKFERYPFDETEAEDKVIVCMFYLLEAVLLAGDKRKSVSRDHFKIIQNPELRERYL</sequence>
<dbReference type="InterPro" id="IPR015410">
    <property type="entry name" value="DUF1985"/>
</dbReference>
<accession>A0A8K0DR81</accession>
<dbReference type="PANTHER" id="PTHR48449:SF1">
    <property type="entry name" value="DUF1985 DOMAIN-CONTAINING PROTEIN"/>
    <property type="match status" value="1"/>
</dbReference>
<proteinExistence type="predicted"/>
<dbReference type="EMBL" id="VOIH02000012">
    <property type="protein sequence ID" value="KAF3432375.1"/>
    <property type="molecule type" value="Genomic_DNA"/>
</dbReference>
<evidence type="ECO:0000313" key="2">
    <source>
        <dbReference type="EMBL" id="KAF3432375.1"/>
    </source>
</evidence>
<reference evidence="2" key="1">
    <citation type="submission" date="2020-03" db="EMBL/GenBank/DDBJ databases">
        <title>A high-quality chromosome-level genome assembly of a woody plant with both climbing and erect habits, Rhamnella rubrinervis.</title>
        <authorList>
            <person name="Lu Z."/>
            <person name="Yang Y."/>
            <person name="Zhu X."/>
            <person name="Sun Y."/>
        </authorList>
    </citation>
    <scope>NUCLEOTIDE SEQUENCE</scope>
    <source>
        <strain evidence="2">BYM</strain>
        <tissue evidence="2">Leaf</tissue>
    </source>
</reference>
<comment type="caution">
    <text evidence="2">The sequence shown here is derived from an EMBL/GenBank/DDBJ whole genome shotgun (WGS) entry which is preliminary data.</text>
</comment>